<dbReference type="EMBL" id="CACRXK020004878">
    <property type="protein sequence ID" value="CAB4004345.1"/>
    <property type="molecule type" value="Genomic_DNA"/>
</dbReference>
<keyword evidence="5" id="KW-0863">Zinc-finger</keyword>
<keyword evidence="1" id="KW-0645">Protease</keyword>
<evidence type="ECO:0000313" key="10">
    <source>
        <dbReference type="Proteomes" id="UP001152795"/>
    </source>
</evidence>
<evidence type="ECO:0000313" key="9">
    <source>
        <dbReference type="EMBL" id="CAB4004345.1"/>
    </source>
</evidence>
<evidence type="ECO:0000256" key="5">
    <source>
        <dbReference type="PROSITE-ProRule" id="PRU00047"/>
    </source>
</evidence>
<dbReference type="InterPro" id="IPR025724">
    <property type="entry name" value="GAG-pre-integrase_dom"/>
</dbReference>
<evidence type="ECO:0000256" key="2">
    <source>
        <dbReference type="ARBA" id="ARBA00022723"/>
    </source>
</evidence>
<evidence type="ECO:0000256" key="3">
    <source>
        <dbReference type="ARBA" id="ARBA00022750"/>
    </source>
</evidence>
<proteinExistence type="predicted"/>
<comment type="caution">
    <text evidence="9">The sequence shown here is derived from an EMBL/GenBank/DDBJ whole genome shotgun (WGS) entry which is preliminary data.</text>
</comment>
<feature type="non-terminal residue" evidence="9">
    <location>
        <position position="1272"/>
    </location>
</feature>
<dbReference type="PANTHER" id="PTHR42648:SF18">
    <property type="entry name" value="RETROTRANSPOSON, UNCLASSIFIED-LIKE PROTEIN"/>
    <property type="match status" value="1"/>
</dbReference>
<dbReference type="PROSITE" id="PS50158">
    <property type="entry name" value="ZF_CCHC"/>
    <property type="match status" value="1"/>
</dbReference>
<evidence type="ECO:0000256" key="6">
    <source>
        <dbReference type="SAM" id="MobiDB-lite"/>
    </source>
</evidence>
<reference evidence="9" key="1">
    <citation type="submission" date="2020-04" db="EMBL/GenBank/DDBJ databases">
        <authorList>
            <person name="Alioto T."/>
            <person name="Alioto T."/>
            <person name="Gomez Garrido J."/>
        </authorList>
    </citation>
    <scope>NUCLEOTIDE SEQUENCE</scope>
    <source>
        <strain evidence="9">A484AB</strain>
    </source>
</reference>
<dbReference type="InterPro" id="IPR054722">
    <property type="entry name" value="PolX-like_BBD"/>
</dbReference>
<name>A0A6S7HEL0_PARCT</name>
<evidence type="ECO:0000256" key="1">
    <source>
        <dbReference type="ARBA" id="ARBA00022670"/>
    </source>
</evidence>
<dbReference type="SUPFAM" id="SSF57756">
    <property type="entry name" value="Retrovirus zinc finger-like domains"/>
    <property type="match status" value="1"/>
</dbReference>
<gene>
    <name evidence="9" type="ORF">PACLA_8A033266</name>
</gene>
<dbReference type="GO" id="GO:0015074">
    <property type="term" value="P:DNA integration"/>
    <property type="evidence" value="ECO:0007669"/>
    <property type="project" value="InterPro"/>
</dbReference>
<evidence type="ECO:0000256" key="4">
    <source>
        <dbReference type="ARBA" id="ARBA00022801"/>
    </source>
</evidence>
<feature type="region of interest" description="Disordered" evidence="6">
    <location>
        <begin position="239"/>
        <end position="259"/>
    </location>
</feature>
<keyword evidence="2" id="KW-0479">Metal-binding</keyword>
<dbReference type="InterPro" id="IPR013103">
    <property type="entry name" value="RVT_2"/>
</dbReference>
<keyword evidence="5" id="KW-0862">Zinc</keyword>
<keyword evidence="3" id="KW-0064">Aspartyl protease</keyword>
<dbReference type="PANTHER" id="PTHR42648">
    <property type="entry name" value="TRANSPOSASE, PUTATIVE-RELATED"/>
    <property type="match status" value="1"/>
</dbReference>
<evidence type="ECO:0000259" key="8">
    <source>
        <dbReference type="PROSITE" id="PS50994"/>
    </source>
</evidence>
<dbReference type="PROSITE" id="PS50994">
    <property type="entry name" value="INTEGRASE"/>
    <property type="match status" value="1"/>
</dbReference>
<dbReference type="InterPro" id="IPR043502">
    <property type="entry name" value="DNA/RNA_pol_sf"/>
</dbReference>
<feature type="domain" description="CCHC-type" evidence="7">
    <location>
        <begin position="214"/>
        <end position="230"/>
    </location>
</feature>
<feature type="compositionally biased region" description="Low complexity" evidence="6">
    <location>
        <begin position="246"/>
        <end position="257"/>
    </location>
</feature>
<dbReference type="GO" id="GO:0008270">
    <property type="term" value="F:zinc ion binding"/>
    <property type="evidence" value="ECO:0007669"/>
    <property type="project" value="UniProtKB-KW"/>
</dbReference>
<dbReference type="GO" id="GO:0003676">
    <property type="term" value="F:nucleic acid binding"/>
    <property type="evidence" value="ECO:0007669"/>
    <property type="project" value="InterPro"/>
</dbReference>
<dbReference type="Pfam" id="PF13976">
    <property type="entry name" value="gag_pre-integrs"/>
    <property type="match status" value="1"/>
</dbReference>
<accession>A0A6S7HEL0</accession>
<dbReference type="Pfam" id="PF22936">
    <property type="entry name" value="Pol_BBD"/>
    <property type="match status" value="1"/>
</dbReference>
<dbReference type="Pfam" id="PF14223">
    <property type="entry name" value="Retrotran_gag_2"/>
    <property type="match status" value="1"/>
</dbReference>
<dbReference type="Pfam" id="PF07727">
    <property type="entry name" value="RVT_2"/>
    <property type="match status" value="1"/>
</dbReference>
<dbReference type="InterPro" id="IPR012337">
    <property type="entry name" value="RNaseH-like_sf"/>
</dbReference>
<dbReference type="AlphaFoldDB" id="A0A6S7HEL0"/>
<keyword evidence="4" id="KW-0378">Hydrolase</keyword>
<dbReference type="CDD" id="cd09272">
    <property type="entry name" value="RNase_HI_RT_Ty1"/>
    <property type="match status" value="1"/>
</dbReference>
<dbReference type="InterPro" id="IPR036875">
    <property type="entry name" value="Znf_CCHC_sf"/>
</dbReference>
<dbReference type="InterPro" id="IPR036397">
    <property type="entry name" value="RNaseH_sf"/>
</dbReference>
<dbReference type="Pfam" id="PF00665">
    <property type="entry name" value="rve"/>
    <property type="match status" value="1"/>
</dbReference>
<protein>
    <submittedName>
        <fullName evidence="9">Retrovirus-related Pol poly from transposon TNT 1-94</fullName>
    </submittedName>
</protein>
<dbReference type="Gene3D" id="3.30.420.10">
    <property type="entry name" value="Ribonuclease H-like superfamily/Ribonuclease H"/>
    <property type="match status" value="1"/>
</dbReference>
<dbReference type="SUPFAM" id="SSF53098">
    <property type="entry name" value="Ribonuclease H-like"/>
    <property type="match status" value="1"/>
</dbReference>
<dbReference type="OrthoDB" id="413361at2759"/>
<dbReference type="GO" id="GO:0006508">
    <property type="term" value="P:proteolysis"/>
    <property type="evidence" value="ECO:0007669"/>
    <property type="project" value="UniProtKB-KW"/>
</dbReference>
<dbReference type="SUPFAM" id="SSF56672">
    <property type="entry name" value="DNA/RNA polymerases"/>
    <property type="match status" value="1"/>
</dbReference>
<dbReference type="InterPro" id="IPR039537">
    <property type="entry name" value="Retrotran_Ty1/copia-like"/>
</dbReference>
<organism evidence="9 10">
    <name type="scientific">Paramuricea clavata</name>
    <name type="common">Red gorgonian</name>
    <name type="synonym">Violescent sea-whip</name>
    <dbReference type="NCBI Taxonomy" id="317549"/>
    <lineage>
        <taxon>Eukaryota</taxon>
        <taxon>Metazoa</taxon>
        <taxon>Cnidaria</taxon>
        <taxon>Anthozoa</taxon>
        <taxon>Octocorallia</taxon>
        <taxon>Malacalcyonacea</taxon>
        <taxon>Plexauridae</taxon>
        <taxon>Paramuricea</taxon>
    </lineage>
</organism>
<dbReference type="InterPro" id="IPR001584">
    <property type="entry name" value="Integrase_cat-core"/>
</dbReference>
<dbReference type="Proteomes" id="UP001152795">
    <property type="component" value="Unassembled WGS sequence"/>
</dbReference>
<sequence>MAESKTVTVVPLNGSNYGTWKVQCRMALVKDGLWSIVSGTETAPASTEAEKYAKFVSRRDKALAIIALSVHPSLLYLLGDPEDPVAVWKKLSDQFQKKSWANKLSLRRRLNNLRLKEGNSMSSHIKAMTEVFNDLAVIGAPMEDEDKVVTLLASLPETYNMLVTALEASSEVPQMELVTERLLYEETKLNEREKSPKASGKVMAASRTDRKSIKCHHCGKFGHIRRFCKDLNKDKIAKESKSPLNKGQQAGKGQSGSRSESLGFVAQSLAANTCGTNSETWIVDSGATCHMCNNKALLEDFVEFNEPVDVMLGDGKVLNAVGSGIVTVCTNLVNGKQQECKLHNVLFVPKLSYNLLSVSKVTEAGKSVSFEETKCNISCSDGEIIAIAKKVGCLYYLDFQPILKCSNAVSNEGTELSNEMLWHQRYGHLGIQSLKRLANEDLVEGFNFDTKKDLEFCDACVQGKLHRCSFPNSGAKRASEPLGLVHSDVCGKINTKSCGGAEYFLTFTDDKTRYAWVYPLKQKSEVFSRFLEWKAVAEKSSGHKLKTLRTDNGGEFTSNEFENYLKSEGVKHELSVPKTPEQNGVAERLNRTLIEAVRGMLIQSKLPQKFWVEALSTAVYLHNRSPTKGVANMTPFEAWTGVKPDVKHLRSFGCTVYAHIPKDERKKLDSKAKKCNSRVIYSRDVKFNESEFGIEKELPGNEFQADKHVTLELSNDNDVVVEDDQADNAEINERQPVRERRAPDRFGEWVTIASKDVVEPTTVSEALCGPNAERWHEAMQQEMDSLQEHDVWELTELPKDRKAVGCKWVFKVKHNADGSIERHKARLVAQGFSQRFGVDYDETFSPVVRFEKIRTVIALSVQRGLKLHQMDVTAAFLNGELEDEVYMKQPEGFEVKGKEHLVCKLNKSLYGLKQSSRCWNSVLDEHLKSIGFTQTESDPCIYVKEEDGDIFVVAIHVDDIILAGKTDEKIAKVKESIAERFQVKDMGELKYILGLQVIQEDAKVWIGQPTYTASIIKKYGMENCKPVETPVDLSSKLVSAIEDSELFNKEEYQSAVGSLLYLSSATRPDITFAVNNVAKFSANPTNEHWTAVKRIFRYLKGTVNYGLLYSENANPDCVGFSDADWAGDLNDRKSTSGYTFQINGAAVSWRSKKQTCVALSTAEAEYVALSAAAQEALWMRQLLTDLNVNIDEPMTIYEDNQSAIAMSKNPQFHGRSKHIDIKYHFVRDQVEKKTLTVLYCPTGSMLADLFTKGIPKEQFKKLRELTGVAIKP</sequence>
<evidence type="ECO:0000259" key="7">
    <source>
        <dbReference type="PROSITE" id="PS50158"/>
    </source>
</evidence>
<keyword evidence="10" id="KW-1185">Reference proteome</keyword>
<dbReference type="InterPro" id="IPR001878">
    <property type="entry name" value="Znf_CCHC"/>
</dbReference>
<feature type="domain" description="Integrase catalytic" evidence="8">
    <location>
        <begin position="477"/>
        <end position="643"/>
    </location>
</feature>
<dbReference type="GO" id="GO:0004190">
    <property type="term" value="F:aspartic-type endopeptidase activity"/>
    <property type="evidence" value="ECO:0007669"/>
    <property type="project" value="UniProtKB-KW"/>
</dbReference>